<feature type="transmembrane region" description="Helical" evidence="1">
    <location>
        <begin position="78"/>
        <end position="100"/>
    </location>
</feature>
<evidence type="ECO:0000313" key="2">
    <source>
        <dbReference type="EMBL" id="EGD46374.1"/>
    </source>
</evidence>
<dbReference type="EMBL" id="ACXX02000014">
    <property type="protein sequence ID" value="EGD46374.1"/>
    <property type="molecule type" value="Genomic_DNA"/>
</dbReference>
<dbReference type="OrthoDB" id="2237627at2"/>
<dbReference type="AlphaFoldDB" id="F1TGP3"/>
<evidence type="ECO:0000256" key="1">
    <source>
        <dbReference type="SAM" id="Phobius"/>
    </source>
</evidence>
<protein>
    <submittedName>
        <fullName evidence="2">Uncharacterized protein</fullName>
    </submittedName>
</protein>
<dbReference type="Proteomes" id="UP000003860">
    <property type="component" value="Unassembled WGS sequence"/>
</dbReference>
<gene>
    <name evidence="2" type="ORF">Cpap_0313</name>
</gene>
<comment type="caution">
    <text evidence="2">The sequence shown here is derived from an EMBL/GenBank/DDBJ whole genome shotgun (WGS) entry which is preliminary data.</text>
</comment>
<dbReference type="eggNOG" id="ENOG502ZQWQ">
    <property type="taxonomic scope" value="Bacteria"/>
</dbReference>
<dbReference type="RefSeq" id="WP_004621394.1">
    <property type="nucleotide sequence ID" value="NZ_ACXX02000014.1"/>
</dbReference>
<name>F1TGP3_9FIRM</name>
<accession>F1TGP3</accession>
<reference evidence="2" key="2">
    <citation type="submission" date="2011-01" db="EMBL/GenBank/DDBJ databases">
        <title>The Non-contiguous Finished genome of Clostridium papyrosolvens.</title>
        <authorList>
            <person name="Lucas S."/>
            <person name="Copeland A."/>
            <person name="Lapidus A."/>
            <person name="Cheng J.-F."/>
            <person name="Goodwin L."/>
            <person name="Pitluck S."/>
            <person name="Misra M."/>
            <person name="Chertkov O."/>
            <person name="Detter J.C."/>
            <person name="Han C."/>
            <person name="Tapia R."/>
            <person name="Land M."/>
            <person name="Hauser L."/>
            <person name="Kyrpides N."/>
            <person name="Ivanova N."/>
            <person name="Pagani I."/>
            <person name="Mouttaki H."/>
            <person name="He Z."/>
            <person name="Zhou J."/>
            <person name="Hemme C.L."/>
            <person name="Woyke T."/>
        </authorList>
    </citation>
    <scope>NUCLEOTIDE SEQUENCE [LARGE SCALE GENOMIC DNA]</scope>
    <source>
        <strain evidence="2">DSM 2782</strain>
    </source>
</reference>
<organism evidence="2 3">
    <name type="scientific">Ruminiclostridium papyrosolvens DSM 2782</name>
    <dbReference type="NCBI Taxonomy" id="588581"/>
    <lineage>
        <taxon>Bacteria</taxon>
        <taxon>Bacillati</taxon>
        <taxon>Bacillota</taxon>
        <taxon>Clostridia</taxon>
        <taxon>Eubacteriales</taxon>
        <taxon>Oscillospiraceae</taxon>
        <taxon>Ruminiclostridium</taxon>
    </lineage>
</organism>
<sequence>MKECPNCKVIRENNNRYCECGYDLRLNTIDEDKVKYLKFSRNYLKTILINLSFSVLGLCLTPYVLIGFFGVLNGPTTGSIAVASGVTVLFFVALVISNYVTIKKVSGKSKIYIVLIGLATFLLGVALLFCICFSIILGIF</sequence>
<reference evidence="2" key="1">
    <citation type="submission" date="2009-07" db="EMBL/GenBank/DDBJ databases">
        <authorList>
            <consortium name="US DOE Joint Genome Institute (JGI-PGF)"/>
            <person name="Lucas S."/>
            <person name="Copeland A."/>
            <person name="Lapidus A."/>
            <person name="Glavina del Rio T."/>
            <person name="Tice H."/>
            <person name="Bruce D."/>
            <person name="Goodwin L."/>
            <person name="Pitluck S."/>
            <person name="Larimer F."/>
            <person name="Land M.L."/>
            <person name="Mouttaki H."/>
            <person name="He Z."/>
            <person name="Zhou J."/>
            <person name="Hemme C.L."/>
        </authorList>
    </citation>
    <scope>NUCLEOTIDE SEQUENCE</scope>
    <source>
        <strain evidence="2">DSM 2782</strain>
    </source>
</reference>
<dbReference type="STRING" id="588581.Cpap_0313"/>
<keyword evidence="1" id="KW-0812">Transmembrane</keyword>
<feature type="transmembrane region" description="Helical" evidence="1">
    <location>
        <begin position="47"/>
        <end position="72"/>
    </location>
</feature>
<keyword evidence="1" id="KW-1133">Transmembrane helix</keyword>
<feature type="transmembrane region" description="Helical" evidence="1">
    <location>
        <begin position="112"/>
        <end position="139"/>
    </location>
</feature>
<proteinExistence type="predicted"/>
<keyword evidence="1" id="KW-0472">Membrane</keyword>
<evidence type="ECO:0000313" key="3">
    <source>
        <dbReference type="Proteomes" id="UP000003860"/>
    </source>
</evidence>
<keyword evidence="3" id="KW-1185">Reference proteome</keyword>